<dbReference type="GO" id="GO:0016987">
    <property type="term" value="F:sigma factor activity"/>
    <property type="evidence" value="ECO:0007669"/>
    <property type="project" value="UniProtKB-KW"/>
</dbReference>
<dbReference type="Pfam" id="PF04542">
    <property type="entry name" value="Sigma70_r2"/>
    <property type="match status" value="1"/>
</dbReference>
<dbReference type="PRINTS" id="PR00046">
    <property type="entry name" value="SIGMA70FCT"/>
</dbReference>
<dbReference type="Pfam" id="PF04545">
    <property type="entry name" value="Sigma70_r4"/>
    <property type="match status" value="1"/>
</dbReference>
<feature type="domain" description="RNA polymerase sigma-70" evidence="6">
    <location>
        <begin position="69"/>
        <end position="82"/>
    </location>
</feature>
<dbReference type="Gene3D" id="1.10.10.10">
    <property type="entry name" value="Winged helix-like DNA-binding domain superfamily/Winged helix DNA-binding domain"/>
    <property type="match status" value="2"/>
</dbReference>
<dbReference type="InterPro" id="IPR000943">
    <property type="entry name" value="RNA_pol_sigma70"/>
</dbReference>
<comment type="similarity">
    <text evidence="5">Belongs to the sigma-70 factor family.</text>
</comment>
<dbReference type="Pfam" id="PF00140">
    <property type="entry name" value="Sigma70_r1_2"/>
    <property type="match status" value="1"/>
</dbReference>
<dbReference type="Gene3D" id="1.10.601.10">
    <property type="entry name" value="RNA Polymerase Primary Sigma Factor"/>
    <property type="match status" value="2"/>
</dbReference>
<sequence length="284" mass="32031">MSDFRDGALGSYLREIGEIPLLTRADEHRLGKRIKRGDRAAREQMIRANLRLVVKIAHDYAGLGLPLLDLISEGNIGLMKGVERFDPNRGTKFSTYGAWWIKQAVRRALANQSKTIRLPVHLVDKLAKMRRIAIQLFDELGREPTDEELAKECGVSAAKISQLRRVSMRPTSLNAFVGDEADAELGDLIADETVVMPGRDLESRNLIKQLRTVLHILDARERAILSLRFPLTDETPPTLEQIGRKFKVTRERIRQIQNVALKKLRAALESLPQDGDQPSLEDSD</sequence>
<reference evidence="8 9" key="1">
    <citation type="submission" date="2015-10" db="EMBL/GenBank/DDBJ databases">
        <title>Metagenome-Assembled Genomes uncover a global brackish microbiome.</title>
        <authorList>
            <person name="Hugerth L.W."/>
            <person name="Larsson J."/>
            <person name="Alneberg J."/>
            <person name="Lindh M.V."/>
            <person name="Legrand C."/>
            <person name="Pinhassi J."/>
            <person name="Andersson A.F."/>
        </authorList>
    </citation>
    <scope>NUCLEOTIDE SEQUENCE [LARGE SCALE GENOMIC DNA]</scope>
    <source>
        <strain evidence="8">BACL18 MAG-120507-bin52</strain>
    </source>
</reference>
<dbReference type="InterPro" id="IPR009042">
    <property type="entry name" value="RNA_pol_sigma70_r1_2"/>
</dbReference>
<dbReference type="SUPFAM" id="SSF88946">
    <property type="entry name" value="Sigma2 domain of RNA polymerase sigma factors"/>
    <property type="match status" value="1"/>
</dbReference>
<accession>A0A0R2RJM6</accession>
<dbReference type="PROSITE" id="PS00715">
    <property type="entry name" value="SIGMA70_1"/>
    <property type="match status" value="1"/>
</dbReference>
<evidence type="ECO:0000259" key="7">
    <source>
        <dbReference type="PROSITE" id="PS00716"/>
    </source>
</evidence>
<dbReference type="InterPro" id="IPR050239">
    <property type="entry name" value="Sigma-70_RNA_pol_init_factors"/>
</dbReference>
<evidence type="ECO:0000313" key="8">
    <source>
        <dbReference type="EMBL" id="KRO62892.1"/>
    </source>
</evidence>
<dbReference type="InterPro" id="IPR013325">
    <property type="entry name" value="RNA_pol_sigma_r2"/>
</dbReference>
<dbReference type="GO" id="GO:0006352">
    <property type="term" value="P:DNA-templated transcription initiation"/>
    <property type="evidence" value="ECO:0007669"/>
    <property type="project" value="InterPro"/>
</dbReference>
<dbReference type="InterPro" id="IPR007630">
    <property type="entry name" value="RNA_pol_sigma70_r4"/>
</dbReference>
<feature type="domain" description="RNA polymerase sigma-70" evidence="7">
    <location>
        <begin position="238"/>
        <end position="264"/>
    </location>
</feature>
<keyword evidence="2 5" id="KW-0731">Sigma factor</keyword>
<dbReference type="SUPFAM" id="SSF88659">
    <property type="entry name" value="Sigma3 and sigma4 domains of RNA polymerase sigma factors"/>
    <property type="match status" value="2"/>
</dbReference>
<dbReference type="GO" id="GO:0003677">
    <property type="term" value="F:DNA binding"/>
    <property type="evidence" value="ECO:0007669"/>
    <property type="project" value="UniProtKB-KW"/>
</dbReference>
<organism evidence="8 9">
    <name type="scientific">Verrucomicrobia subdivision 6 bacterium BACL9 MAG-120507-bin52</name>
    <dbReference type="NCBI Taxonomy" id="1655590"/>
    <lineage>
        <taxon>Bacteria</taxon>
        <taxon>Pseudomonadati</taxon>
        <taxon>Verrucomicrobiota</taxon>
        <taxon>Verrucomicrobiia</taxon>
        <taxon>Verrucomicrobiales</taxon>
        <taxon>Verrucomicrobia subdivision 6</taxon>
    </lineage>
</organism>
<dbReference type="InterPro" id="IPR007624">
    <property type="entry name" value="RNA_pol_sigma70_r3"/>
</dbReference>
<evidence type="ECO:0000313" key="9">
    <source>
        <dbReference type="Proteomes" id="UP000051269"/>
    </source>
</evidence>
<dbReference type="PIRSF" id="PIRSF000770">
    <property type="entry name" value="RNA_pol_sigma-SigE/K"/>
    <property type="match status" value="1"/>
</dbReference>
<dbReference type="Proteomes" id="UP000051269">
    <property type="component" value="Unassembled WGS sequence"/>
</dbReference>
<dbReference type="PANTHER" id="PTHR30603:SF47">
    <property type="entry name" value="RNA POLYMERASE SIGMA FACTOR SIGD, CHLOROPLASTIC"/>
    <property type="match status" value="1"/>
</dbReference>
<dbReference type="EMBL" id="LIBO01000024">
    <property type="protein sequence ID" value="KRO62892.1"/>
    <property type="molecule type" value="Genomic_DNA"/>
</dbReference>
<evidence type="ECO:0000256" key="3">
    <source>
        <dbReference type="ARBA" id="ARBA00023125"/>
    </source>
</evidence>
<dbReference type="NCBIfam" id="TIGR02937">
    <property type="entry name" value="sigma70-ECF"/>
    <property type="match status" value="1"/>
</dbReference>
<dbReference type="AlphaFoldDB" id="A0A0R2RJM6"/>
<dbReference type="PROSITE" id="PS00716">
    <property type="entry name" value="SIGMA70_2"/>
    <property type="match status" value="1"/>
</dbReference>
<dbReference type="Pfam" id="PF04539">
    <property type="entry name" value="Sigma70_r3"/>
    <property type="match status" value="1"/>
</dbReference>
<comment type="function">
    <text evidence="5">Sigma factors are initiation factors that promote the attachment of RNA polymerase to specific initiation sites and are then released.</text>
</comment>
<evidence type="ECO:0000256" key="1">
    <source>
        <dbReference type="ARBA" id="ARBA00023015"/>
    </source>
</evidence>
<evidence type="ECO:0000256" key="5">
    <source>
        <dbReference type="RuleBase" id="RU362124"/>
    </source>
</evidence>
<keyword evidence="3 5" id="KW-0238">DNA-binding</keyword>
<dbReference type="InterPro" id="IPR007627">
    <property type="entry name" value="RNA_pol_sigma70_r2"/>
</dbReference>
<evidence type="ECO:0000259" key="6">
    <source>
        <dbReference type="PROSITE" id="PS00715"/>
    </source>
</evidence>
<protein>
    <recommendedName>
        <fullName evidence="5">RNA polymerase sigma factor</fullName>
    </recommendedName>
</protein>
<name>A0A0R2RJM6_9BACT</name>
<dbReference type="PANTHER" id="PTHR30603">
    <property type="entry name" value="RNA POLYMERASE SIGMA FACTOR RPO"/>
    <property type="match status" value="1"/>
</dbReference>
<dbReference type="InterPro" id="IPR036388">
    <property type="entry name" value="WH-like_DNA-bd_sf"/>
</dbReference>
<dbReference type="InterPro" id="IPR014284">
    <property type="entry name" value="RNA_pol_sigma-70_dom"/>
</dbReference>
<gene>
    <name evidence="8" type="ORF">ABR82_09010</name>
</gene>
<evidence type="ECO:0000256" key="4">
    <source>
        <dbReference type="ARBA" id="ARBA00023163"/>
    </source>
</evidence>
<keyword evidence="1 5" id="KW-0805">Transcription regulation</keyword>
<evidence type="ECO:0000256" key="2">
    <source>
        <dbReference type="ARBA" id="ARBA00023082"/>
    </source>
</evidence>
<dbReference type="InterPro" id="IPR013324">
    <property type="entry name" value="RNA_pol_sigma_r3/r4-like"/>
</dbReference>
<keyword evidence="4 5" id="KW-0804">Transcription</keyword>
<comment type="caution">
    <text evidence="8">The sequence shown here is derived from an EMBL/GenBank/DDBJ whole genome shotgun (WGS) entry which is preliminary data.</text>
</comment>
<dbReference type="CDD" id="cd06171">
    <property type="entry name" value="Sigma70_r4"/>
    <property type="match status" value="1"/>
</dbReference>
<proteinExistence type="inferred from homology"/>